<organism evidence="1 2">
    <name type="scientific">bacterium (Candidatus Blackallbacteria) CG17_big_fil_post_rev_8_21_14_2_50_48_46</name>
    <dbReference type="NCBI Taxonomy" id="2014261"/>
    <lineage>
        <taxon>Bacteria</taxon>
        <taxon>Candidatus Blackallbacteria</taxon>
    </lineage>
</organism>
<accession>A0A2M7G5K2</accession>
<dbReference type="Proteomes" id="UP000231019">
    <property type="component" value="Unassembled WGS sequence"/>
</dbReference>
<protein>
    <submittedName>
        <fullName evidence="1">Uncharacterized protein</fullName>
    </submittedName>
</protein>
<proteinExistence type="predicted"/>
<name>A0A2M7G5K2_9BACT</name>
<dbReference type="EMBL" id="PFFQ01000034">
    <property type="protein sequence ID" value="PIW16854.1"/>
    <property type="molecule type" value="Genomic_DNA"/>
</dbReference>
<dbReference type="AlphaFoldDB" id="A0A2M7G5K2"/>
<gene>
    <name evidence="1" type="ORF">COW36_11265</name>
</gene>
<comment type="caution">
    <text evidence="1">The sequence shown here is derived from an EMBL/GenBank/DDBJ whole genome shotgun (WGS) entry which is preliminary data.</text>
</comment>
<evidence type="ECO:0000313" key="1">
    <source>
        <dbReference type="EMBL" id="PIW16854.1"/>
    </source>
</evidence>
<reference evidence="1 2" key="1">
    <citation type="submission" date="2017-09" db="EMBL/GenBank/DDBJ databases">
        <title>Depth-based differentiation of microbial function through sediment-hosted aquifers and enrichment of novel symbionts in the deep terrestrial subsurface.</title>
        <authorList>
            <person name="Probst A.J."/>
            <person name="Ladd B."/>
            <person name="Jarett J.K."/>
            <person name="Geller-Mcgrath D.E."/>
            <person name="Sieber C.M."/>
            <person name="Emerson J.B."/>
            <person name="Anantharaman K."/>
            <person name="Thomas B.C."/>
            <person name="Malmstrom R."/>
            <person name="Stieglmeier M."/>
            <person name="Klingl A."/>
            <person name="Woyke T."/>
            <person name="Ryan C.M."/>
            <person name="Banfield J.F."/>
        </authorList>
    </citation>
    <scope>NUCLEOTIDE SEQUENCE [LARGE SCALE GENOMIC DNA]</scope>
    <source>
        <strain evidence="1">CG17_big_fil_post_rev_8_21_14_2_50_48_46</strain>
    </source>
</reference>
<sequence length="356" mass="40020">MSVLSISRLESQLLQQVELARAEGQASPSLSPVQKQMVQYAFQDFVNFFLQLEYLADAMRRQKQSQLASGPSLVGTQALSTTDLHLKIQVSSAYETPATQSRPQQPVTVQKYADEASRGSLIQIYTPFTNAEGVTAYQVTSIQLALRLDALSQNPSLAETTQTGQIPLAAASGSAGQGLDQFFKATDTQAEAPFWAYENQNAMELLEEEQRLEDWQAQQDLQAMIEAAYQVMAYLHAPELQAAFGMNEEEKEMMMNALQNDPADVAQAVLKTFIRKRCMELEMLRKELKDKQDLEDAKHKIEKVPPQFERILNFFDTTQRLLETQKIDKNALRSLMDAIDKLNQSLNQNLVMSPMA</sequence>
<evidence type="ECO:0000313" key="2">
    <source>
        <dbReference type="Proteomes" id="UP000231019"/>
    </source>
</evidence>